<organism evidence="5 6">
    <name type="scientific">Caenorhabditis nigoni</name>
    <dbReference type="NCBI Taxonomy" id="1611254"/>
    <lineage>
        <taxon>Eukaryota</taxon>
        <taxon>Metazoa</taxon>
        <taxon>Ecdysozoa</taxon>
        <taxon>Nematoda</taxon>
        <taxon>Chromadorea</taxon>
        <taxon>Rhabditida</taxon>
        <taxon>Rhabditina</taxon>
        <taxon>Rhabditomorpha</taxon>
        <taxon>Rhabditoidea</taxon>
        <taxon>Rhabditidae</taxon>
        <taxon>Peloderinae</taxon>
        <taxon>Caenorhabditis</taxon>
    </lineage>
</organism>
<dbReference type="Pfam" id="PF02408">
    <property type="entry name" value="CUB_2"/>
    <property type="match status" value="1"/>
</dbReference>
<dbReference type="InterPro" id="IPR003366">
    <property type="entry name" value="CUB-like_dom"/>
</dbReference>
<evidence type="ECO:0000313" key="5">
    <source>
        <dbReference type="EMBL" id="PIC52394.1"/>
    </source>
</evidence>
<dbReference type="PANTHER" id="PTHR47407:SF2">
    <property type="entry name" value="CUB-LIKE DOMAIN-CONTAINING PROTEIN-RELATED"/>
    <property type="match status" value="1"/>
</dbReference>
<protein>
    <submittedName>
        <fullName evidence="5">Uncharacterized protein</fullName>
    </submittedName>
</protein>
<sequence>MRSYIAILALLSFFNGVPANVPDCPGPFNPPNNISTQVVYPVSGNPATFPTDYNCVYQINVPQGWSSYVVVTAIPSSNTTNSTILQVIDFNQKVENFQYANNETFYFVAPGGRIKLSTQSTTVSFQFSVQWFSMPHGFGNSLFQISDIAVYQPTFVNVSASDSQASTVDAYYINCHVTAETRVSAITIYSDSTYDRADQLKNLRSVLIFDGPNENSTCLGSAYQLFKSNRQFVSTAKTLTIVQLRPNPYTWGSQLLIQDFENTKEIGEYRGVGGQDTRSIVMDASKQASAFSTYSYIGSSSDCLFNITGTGKLDVYNGGKSESKSNLIASYSDSSNGVNLPQKIRGVVRTYVLTGGIATVQIGVNNGCSLLTTNVAGFISSRGYKTDLAFRYPDDWQWFFSNGPFNYTLNVQTVDLSKNESLQLRIASNKTDVLNVVYNSSNPPMLNTVLSGVGNEMDVIYLAVNPKTKGFYIDFTATKVEKSAVKTYGFIMICAIIWVGLF</sequence>
<feature type="domain" description="DUF7591" evidence="3">
    <location>
        <begin position="261"/>
        <end position="362"/>
    </location>
</feature>
<name>A0A2G5VKW0_9PELO</name>
<dbReference type="OrthoDB" id="5885373at2759"/>
<accession>A0A2G5VKW0</accession>
<dbReference type="AlphaFoldDB" id="A0A2G5VKW0"/>
<evidence type="ECO:0000256" key="1">
    <source>
        <dbReference type="SAM" id="SignalP"/>
    </source>
</evidence>
<gene>
    <name evidence="5" type="primary">Cnig_chr_I.g252</name>
    <name evidence="5" type="ORF">B9Z55_000252</name>
</gene>
<feature type="signal peptide" evidence="1">
    <location>
        <begin position="1"/>
        <end position="19"/>
    </location>
</feature>
<dbReference type="InterPro" id="IPR056013">
    <property type="entry name" value="DUF7591"/>
</dbReference>
<dbReference type="Proteomes" id="UP000230233">
    <property type="component" value="Chromosome I"/>
</dbReference>
<evidence type="ECO:0000259" key="2">
    <source>
        <dbReference type="Pfam" id="PF02408"/>
    </source>
</evidence>
<feature type="domain" description="DUF7592" evidence="4">
    <location>
        <begin position="157"/>
        <end position="244"/>
    </location>
</feature>
<evidence type="ECO:0000259" key="4">
    <source>
        <dbReference type="Pfam" id="PF24512"/>
    </source>
</evidence>
<feature type="domain" description="CUB-like" evidence="2">
    <location>
        <begin position="22"/>
        <end position="135"/>
    </location>
</feature>
<evidence type="ECO:0000313" key="6">
    <source>
        <dbReference type="Proteomes" id="UP000230233"/>
    </source>
</evidence>
<keyword evidence="1" id="KW-0732">Signal</keyword>
<feature type="chain" id="PRO_5013869048" evidence="1">
    <location>
        <begin position="20"/>
        <end position="502"/>
    </location>
</feature>
<dbReference type="Pfam" id="PF24511">
    <property type="entry name" value="DUF7591"/>
    <property type="match status" value="1"/>
</dbReference>
<dbReference type="InterPro" id="IPR056014">
    <property type="entry name" value="DUF7592"/>
</dbReference>
<evidence type="ECO:0000259" key="3">
    <source>
        <dbReference type="Pfam" id="PF24511"/>
    </source>
</evidence>
<reference evidence="6" key="1">
    <citation type="submission" date="2017-10" db="EMBL/GenBank/DDBJ databases">
        <title>Rapid genome shrinkage in a self-fertile nematode reveals novel sperm competition proteins.</title>
        <authorList>
            <person name="Yin D."/>
            <person name="Schwarz E.M."/>
            <person name="Thomas C.G."/>
            <person name="Felde R.L."/>
            <person name="Korf I.F."/>
            <person name="Cutter A.D."/>
            <person name="Schartner C.M."/>
            <person name="Ralston E.J."/>
            <person name="Meyer B.J."/>
            <person name="Haag E.S."/>
        </authorList>
    </citation>
    <scope>NUCLEOTIDE SEQUENCE [LARGE SCALE GENOMIC DNA]</scope>
    <source>
        <strain evidence="6">JU1422</strain>
    </source>
</reference>
<keyword evidence="6" id="KW-1185">Reference proteome</keyword>
<proteinExistence type="predicted"/>
<dbReference type="Pfam" id="PF24512">
    <property type="entry name" value="DUF7592"/>
    <property type="match status" value="1"/>
</dbReference>
<dbReference type="PANTHER" id="PTHR47407">
    <property type="entry name" value="PROTEIN CBG15905-RELATED"/>
    <property type="match status" value="1"/>
</dbReference>
<comment type="caution">
    <text evidence="5">The sequence shown here is derived from an EMBL/GenBank/DDBJ whole genome shotgun (WGS) entry which is preliminary data.</text>
</comment>
<dbReference type="EMBL" id="PDUG01000001">
    <property type="protein sequence ID" value="PIC52394.1"/>
    <property type="molecule type" value="Genomic_DNA"/>
</dbReference>